<dbReference type="OrthoDB" id="10609313at2759"/>
<feature type="region of interest" description="Disordered" evidence="1">
    <location>
        <begin position="263"/>
        <end position="293"/>
    </location>
</feature>
<organism evidence="2 3">
    <name type="scientific">Perkinsus chesapeaki</name>
    <name type="common">Clam parasite</name>
    <name type="synonym">Perkinsus andrewsi</name>
    <dbReference type="NCBI Taxonomy" id="330153"/>
    <lineage>
        <taxon>Eukaryota</taxon>
        <taxon>Sar</taxon>
        <taxon>Alveolata</taxon>
        <taxon>Perkinsozoa</taxon>
        <taxon>Perkinsea</taxon>
        <taxon>Perkinsida</taxon>
        <taxon>Perkinsidae</taxon>
        <taxon>Perkinsus</taxon>
    </lineage>
</organism>
<dbReference type="EMBL" id="JAAPAO010001038">
    <property type="protein sequence ID" value="KAF4651582.1"/>
    <property type="molecule type" value="Genomic_DNA"/>
</dbReference>
<dbReference type="AlphaFoldDB" id="A0A7J6KXE7"/>
<evidence type="ECO:0000313" key="2">
    <source>
        <dbReference type="EMBL" id="KAF4651582.1"/>
    </source>
</evidence>
<gene>
    <name evidence="2" type="ORF">FOL47_000296</name>
</gene>
<name>A0A7J6KXE7_PERCH</name>
<dbReference type="Proteomes" id="UP000591131">
    <property type="component" value="Unassembled WGS sequence"/>
</dbReference>
<sequence length="303" mass="34505">MSLSLSTIQSYKTITLNETLQGVDCDQSKLPLRLLNIRRADKNTRMSLYTYKRGLGRPSLSPVEYDRMILLGDVTSTACCVVFLRTSDITKQMLNDVNFRVGDLIILIEPRFIQQYLDENKATPVIRERQFAAVLASRQCLAMLLSATWISLGENEEMKSNYISMDSAIRATAWQSFDVQEIKQCCSAVLQKIRQWSVSGWVKSSIEGEDFSVAQAKNFHIIELVPTYTSTEDYEVAQALRYQPKNLPPVQGQVIGRSTVVHEDAEADEDIENNESNYENEEEEDRQRSTRNSYSRMGIVMAI</sequence>
<evidence type="ECO:0000313" key="3">
    <source>
        <dbReference type="Proteomes" id="UP000591131"/>
    </source>
</evidence>
<accession>A0A7J6KXE7</accession>
<evidence type="ECO:0000256" key="1">
    <source>
        <dbReference type="SAM" id="MobiDB-lite"/>
    </source>
</evidence>
<feature type="compositionally biased region" description="Acidic residues" evidence="1">
    <location>
        <begin position="265"/>
        <end position="284"/>
    </location>
</feature>
<keyword evidence="3" id="KW-1185">Reference proteome</keyword>
<proteinExistence type="predicted"/>
<reference evidence="2 3" key="1">
    <citation type="submission" date="2020-04" db="EMBL/GenBank/DDBJ databases">
        <title>Perkinsus chesapeaki whole genome sequence.</title>
        <authorList>
            <person name="Bogema D.R."/>
        </authorList>
    </citation>
    <scope>NUCLEOTIDE SEQUENCE [LARGE SCALE GENOMIC DNA]</scope>
    <source>
        <strain evidence="2">ATCC PRA-425</strain>
    </source>
</reference>
<protein>
    <submittedName>
        <fullName evidence="2">Uncharacterized protein</fullName>
    </submittedName>
</protein>
<comment type="caution">
    <text evidence="2">The sequence shown here is derived from an EMBL/GenBank/DDBJ whole genome shotgun (WGS) entry which is preliminary data.</text>
</comment>